<dbReference type="AlphaFoldDB" id="A0ABD0W1F4"/>
<comment type="caution">
    <text evidence="2">The sequence shown here is derived from an EMBL/GenBank/DDBJ whole genome shotgun (WGS) entry which is preliminary data.</text>
</comment>
<evidence type="ECO:0000313" key="3">
    <source>
        <dbReference type="Proteomes" id="UP001557470"/>
    </source>
</evidence>
<keyword evidence="3" id="KW-1185">Reference proteome</keyword>
<dbReference type="Proteomes" id="UP001557470">
    <property type="component" value="Unassembled WGS sequence"/>
</dbReference>
<protein>
    <submittedName>
        <fullName evidence="2">Uncharacterized protein</fullName>
    </submittedName>
</protein>
<gene>
    <name evidence="2" type="ORF">UPYG_G00341670</name>
</gene>
<name>A0ABD0W1F4_UMBPY</name>
<proteinExistence type="predicted"/>
<sequence length="86" mass="10059">MISLVARQKYPLPHIPTPFSFCLLPEHRSDYLERNLPIMAPRFQVKVRLHPQTPWHSTHPWKPPWELSSGHSTSRLAVEMPRPTVT</sequence>
<accession>A0ABD0W1F4</accession>
<reference evidence="2 3" key="1">
    <citation type="submission" date="2024-06" db="EMBL/GenBank/DDBJ databases">
        <authorList>
            <person name="Pan Q."/>
            <person name="Wen M."/>
            <person name="Jouanno E."/>
            <person name="Zahm M."/>
            <person name="Klopp C."/>
            <person name="Cabau C."/>
            <person name="Louis A."/>
            <person name="Berthelot C."/>
            <person name="Parey E."/>
            <person name="Roest Crollius H."/>
            <person name="Montfort J."/>
            <person name="Robinson-Rechavi M."/>
            <person name="Bouchez O."/>
            <person name="Lampietro C."/>
            <person name="Lopez Roques C."/>
            <person name="Donnadieu C."/>
            <person name="Postlethwait J."/>
            <person name="Bobe J."/>
            <person name="Verreycken H."/>
            <person name="Guiguen Y."/>
        </authorList>
    </citation>
    <scope>NUCLEOTIDE SEQUENCE [LARGE SCALE GENOMIC DNA]</scope>
    <source>
        <strain evidence="2">Up_M1</strain>
        <tissue evidence="2">Testis</tissue>
    </source>
</reference>
<evidence type="ECO:0000313" key="2">
    <source>
        <dbReference type="EMBL" id="KAL0962555.1"/>
    </source>
</evidence>
<organism evidence="2 3">
    <name type="scientific">Umbra pygmaea</name>
    <name type="common">Eastern mudminnow</name>
    <dbReference type="NCBI Taxonomy" id="75934"/>
    <lineage>
        <taxon>Eukaryota</taxon>
        <taxon>Metazoa</taxon>
        <taxon>Chordata</taxon>
        <taxon>Craniata</taxon>
        <taxon>Vertebrata</taxon>
        <taxon>Euteleostomi</taxon>
        <taxon>Actinopterygii</taxon>
        <taxon>Neopterygii</taxon>
        <taxon>Teleostei</taxon>
        <taxon>Protacanthopterygii</taxon>
        <taxon>Esociformes</taxon>
        <taxon>Umbridae</taxon>
        <taxon>Umbra</taxon>
    </lineage>
</organism>
<dbReference type="EMBL" id="JAGEUA010000011">
    <property type="protein sequence ID" value="KAL0962555.1"/>
    <property type="molecule type" value="Genomic_DNA"/>
</dbReference>
<evidence type="ECO:0000256" key="1">
    <source>
        <dbReference type="SAM" id="MobiDB-lite"/>
    </source>
</evidence>
<feature type="region of interest" description="Disordered" evidence="1">
    <location>
        <begin position="55"/>
        <end position="86"/>
    </location>
</feature>